<dbReference type="OrthoDB" id="7929489at2"/>
<dbReference type="EMBL" id="JACU01000005">
    <property type="protein sequence ID" value="KMS55432.1"/>
    <property type="molecule type" value="Genomic_DNA"/>
</dbReference>
<feature type="domain" description="PilZ" evidence="1">
    <location>
        <begin position="114"/>
        <end position="190"/>
    </location>
</feature>
<keyword evidence="3" id="KW-1185">Reference proteome</keyword>
<dbReference type="Proteomes" id="UP000052268">
    <property type="component" value="Unassembled WGS sequence"/>
</dbReference>
<gene>
    <name evidence="2" type="ORF">V474_20580</name>
</gene>
<reference evidence="2 3" key="1">
    <citation type="journal article" date="2015" name="G3 (Bethesda)">
        <title>Insights into Ongoing Evolution of the Hexachlorocyclohexane Catabolic Pathway from Comparative Genomics of Ten Sphingomonadaceae Strains.</title>
        <authorList>
            <person name="Pearce S.L."/>
            <person name="Oakeshott J.G."/>
            <person name="Pandey G."/>
        </authorList>
    </citation>
    <scope>NUCLEOTIDE SEQUENCE [LARGE SCALE GENOMIC DNA]</scope>
    <source>
        <strain evidence="2 3">LL02</strain>
    </source>
</reference>
<dbReference type="Pfam" id="PF07238">
    <property type="entry name" value="PilZ"/>
    <property type="match status" value="1"/>
</dbReference>
<dbReference type="InterPro" id="IPR009875">
    <property type="entry name" value="PilZ_domain"/>
</dbReference>
<dbReference type="Gene3D" id="2.40.10.220">
    <property type="entry name" value="predicted glycosyltransferase like domains"/>
    <property type="match status" value="1"/>
</dbReference>
<dbReference type="RefSeq" id="WP_059152064.1">
    <property type="nucleotide sequence ID" value="NZ_KQ130454.1"/>
</dbReference>
<evidence type="ECO:0000313" key="2">
    <source>
        <dbReference type="EMBL" id="KMS55432.1"/>
    </source>
</evidence>
<accession>A0A0J7XUY3</accession>
<protein>
    <submittedName>
        <fullName evidence="2">Pilus protein PilZ</fullName>
    </submittedName>
</protein>
<evidence type="ECO:0000259" key="1">
    <source>
        <dbReference type="Pfam" id="PF07238"/>
    </source>
</evidence>
<dbReference type="AlphaFoldDB" id="A0A0J7XUY3"/>
<evidence type="ECO:0000313" key="3">
    <source>
        <dbReference type="Proteomes" id="UP000052268"/>
    </source>
</evidence>
<dbReference type="PATRIC" id="fig|1114963.3.peg.2952"/>
<proteinExistence type="predicted"/>
<sequence length="207" mass="22859">MNFPGSLSTRSAASSADQRATPRFALLLRAAKLVSPGGEYLCIVRDVSATGVKLRLFHSLAGVEQLALESVTGERTGVNLVWEHGGEAGFRFVQPIDVERFIAEAGPYPKRPIRICVDHPARITVTGSVTGARLLDLSRQGARIETDQRLAIGQQLRIDAAEMPQFEATVCWRREPAYGLVFRQLMSLEELAQRTFRMQALRGIPSR</sequence>
<dbReference type="SUPFAM" id="SSF141371">
    <property type="entry name" value="PilZ domain-like"/>
    <property type="match status" value="2"/>
</dbReference>
<name>A0A0J7XUY3_9SPHN</name>
<comment type="caution">
    <text evidence="2">The sequence shown here is derived from an EMBL/GenBank/DDBJ whole genome shotgun (WGS) entry which is preliminary data.</text>
</comment>
<organism evidence="2 3">
    <name type="scientific">Novosphingobium barchaimii LL02</name>
    <dbReference type="NCBI Taxonomy" id="1114963"/>
    <lineage>
        <taxon>Bacteria</taxon>
        <taxon>Pseudomonadati</taxon>
        <taxon>Pseudomonadota</taxon>
        <taxon>Alphaproteobacteria</taxon>
        <taxon>Sphingomonadales</taxon>
        <taxon>Sphingomonadaceae</taxon>
        <taxon>Novosphingobium</taxon>
    </lineage>
</organism>
<dbReference type="GO" id="GO:0035438">
    <property type="term" value="F:cyclic-di-GMP binding"/>
    <property type="evidence" value="ECO:0007669"/>
    <property type="project" value="InterPro"/>
</dbReference>